<dbReference type="GO" id="GO:0006654">
    <property type="term" value="P:phosphatidic acid biosynthetic process"/>
    <property type="evidence" value="ECO:0007669"/>
    <property type="project" value="TreeGrafter"/>
</dbReference>
<keyword evidence="4" id="KW-1133">Transmembrane helix</keyword>
<dbReference type="Proteomes" id="UP000034954">
    <property type="component" value="Unassembled WGS sequence"/>
</dbReference>
<keyword evidence="7" id="KW-1185">Reference proteome</keyword>
<sequence length="212" mass="24003">MAISIKEGFKLLVYRYIPYCFLYPFFVVFGRLEVKGIEHIPIKGGIIIASNHLSYIDPPLLATILPRRCNFMAKHELFDIPILKYIIRYYAFPINRQKPRVSAIKTAIHKLCNGEIVVIFPEGSRNIGTTFLPPKNGIGMVALLSKMNVVPTLIEGTDNLFPPGKFIPRPAKIRITFCKPLDPVLEDTDYRVISRKIMSHITQMTATKTLGA</sequence>
<feature type="transmembrane region" description="Helical" evidence="4">
    <location>
        <begin position="12"/>
        <end position="32"/>
    </location>
</feature>
<evidence type="ECO:0000313" key="6">
    <source>
        <dbReference type="EMBL" id="KKO18980.1"/>
    </source>
</evidence>
<feature type="domain" description="Phospholipid/glycerol acyltransferase" evidence="5">
    <location>
        <begin position="46"/>
        <end position="157"/>
    </location>
</feature>
<dbReference type="AlphaFoldDB" id="A0A0M2UTP2"/>
<dbReference type="SMART" id="SM00563">
    <property type="entry name" value="PlsC"/>
    <property type="match status" value="1"/>
</dbReference>
<dbReference type="SUPFAM" id="SSF69593">
    <property type="entry name" value="Glycerol-3-phosphate (1)-acyltransferase"/>
    <property type="match status" value="1"/>
</dbReference>
<protein>
    <submittedName>
        <fullName evidence="6">1-acyl-sn-glycerol-3-phosphate acyltransferase</fullName>
    </submittedName>
</protein>
<accession>A0A0M2UTP2</accession>
<evidence type="ECO:0000256" key="2">
    <source>
        <dbReference type="ARBA" id="ARBA00022679"/>
    </source>
</evidence>
<keyword evidence="4" id="KW-0812">Transmembrane</keyword>
<dbReference type="CDD" id="cd07989">
    <property type="entry name" value="LPLAT_AGPAT-like"/>
    <property type="match status" value="1"/>
</dbReference>
<dbReference type="InterPro" id="IPR002123">
    <property type="entry name" value="Plipid/glycerol_acylTrfase"/>
</dbReference>
<evidence type="ECO:0000256" key="3">
    <source>
        <dbReference type="ARBA" id="ARBA00023315"/>
    </source>
</evidence>
<keyword evidence="4" id="KW-0472">Membrane</keyword>
<dbReference type="GO" id="GO:0003841">
    <property type="term" value="F:1-acylglycerol-3-phosphate O-acyltransferase activity"/>
    <property type="evidence" value="ECO:0007669"/>
    <property type="project" value="TreeGrafter"/>
</dbReference>
<organism evidence="6 7">
    <name type="scientific">Candidatus Brocadia fulgida</name>
    <dbReference type="NCBI Taxonomy" id="380242"/>
    <lineage>
        <taxon>Bacteria</taxon>
        <taxon>Pseudomonadati</taxon>
        <taxon>Planctomycetota</taxon>
        <taxon>Candidatus Brocadiia</taxon>
        <taxon>Candidatus Brocadiales</taxon>
        <taxon>Candidatus Brocadiaceae</taxon>
        <taxon>Candidatus Brocadia</taxon>
    </lineage>
</organism>
<evidence type="ECO:0000313" key="7">
    <source>
        <dbReference type="Proteomes" id="UP000034954"/>
    </source>
</evidence>
<evidence type="ECO:0000256" key="4">
    <source>
        <dbReference type="SAM" id="Phobius"/>
    </source>
</evidence>
<proteinExistence type="predicted"/>
<name>A0A0M2UTP2_9BACT</name>
<keyword evidence="2" id="KW-0808">Transferase</keyword>
<keyword evidence="3 6" id="KW-0012">Acyltransferase</keyword>
<reference evidence="6 7" key="1">
    <citation type="journal article" date="2013" name="BMC Microbiol.">
        <title>Identification of the type II cytochrome c maturation pathway in anammox bacteria by comparative genomics.</title>
        <authorList>
            <person name="Ferousi C."/>
            <person name="Speth D.R."/>
            <person name="Reimann J."/>
            <person name="Op den Camp H.J."/>
            <person name="Allen J.W."/>
            <person name="Keltjens J.T."/>
            <person name="Jetten M.S."/>
        </authorList>
    </citation>
    <scope>NUCLEOTIDE SEQUENCE [LARGE SCALE GENOMIC DNA]</scope>
    <source>
        <strain evidence="6">RU1</strain>
    </source>
</reference>
<dbReference type="Pfam" id="PF01553">
    <property type="entry name" value="Acyltransferase"/>
    <property type="match status" value="1"/>
</dbReference>
<gene>
    <name evidence="6" type="ORF">BROFUL_02274</name>
</gene>
<evidence type="ECO:0000259" key="5">
    <source>
        <dbReference type="SMART" id="SM00563"/>
    </source>
</evidence>
<dbReference type="PANTHER" id="PTHR10434">
    <property type="entry name" value="1-ACYL-SN-GLYCEROL-3-PHOSPHATE ACYLTRANSFERASE"/>
    <property type="match status" value="1"/>
</dbReference>
<comment type="pathway">
    <text evidence="1">Lipid metabolism.</text>
</comment>
<dbReference type="PANTHER" id="PTHR10434:SF11">
    <property type="entry name" value="1-ACYL-SN-GLYCEROL-3-PHOSPHATE ACYLTRANSFERASE"/>
    <property type="match status" value="1"/>
</dbReference>
<dbReference type="EMBL" id="LAQJ01000225">
    <property type="protein sequence ID" value="KKO18980.1"/>
    <property type="molecule type" value="Genomic_DNA"/>
</dbReference>
<comment type="caution">
    <text evidence="6">The sequence shown here is derived from an EMBL/GenBank/DDBJ whole genome shotgun (WGS) entry which is preliminary data.</text>
</comment>
<evidence type="ECO:0000256" key="1">
    <source>
        <dbReference type="ARBA" id="ARBA00005189"/>
    </source>
</evidence>